<dbReference type="AlphaFoldDB" id="A0A9P8LVD6"/>
<evidence type="ECO:0000313" key="2">
    <source>
        <dbReference type="Proteomes" id="UP000018208"/>
    </source>
</evidence>
<comment type="caution">
    <text evidence="1">The sequence shown here is derived from an EMBL/GenBank/DDBJ whole genome shotgun (WGS) entry which is preliminary data.</text>
</comment>
<proteinExistence type="predicted"/>
<accession>A0A9P8LVD6</accession>
<dbReference type="RefSeq" id="XP_067765808.1">
    <property type="nucleotide sequence ID" value="XM_067906540.1"/>
</dbReference>
<dbReference type="KEGG" id="ssao:94296678"/>
<dbReference type="EMBL" id="AUWU02000003">
    <property type="protein sequence ID" value="KAH0575035.1"/>
    <property type="molecule type" value="Genomic_DNA"/>
</dbReference>
<reference evidence="1 2" key="1">
    <citation type="journal article" date="2014" name="PLoS Genet.">
        <title>The Genome of Spironucleus salmonicida Highlights a Fish Pathogen Adapted to Fluctuating Environments.</title>
        <authorList>
            <person name="Xu F."/>
            <person name="Jerlstrom-Hultqvist J."/>
            <person name="Einarsson E."/>
            <person name="Astvaldsson A."/>
            <person name="Svard S.G."/>
            <person name="Andersson J.O."/>
        </authorList>
    </citation>
    <scope>NUCLEOTIDE SEQUENCE [LARGE SCALE GENOMIC DNA]</scope>
    <source>
        <strain evidence="1 2">ATCC 50377</strain>
    </source>
</reference>
<dbReference type="GeneID" id="94296678"/>
<dbReference type="Proteomes" id="UP000018208">
    <property type="component" value="Unassembled WGS sequence"/>
</dbReference>
<evidence type="ECO:0000313" key="1">
    <source>
        <dbReference type="EMBL" id="KAH0575035.1"/>
    </source>
</evidence>
<protein>
    <submittedName>
        <fullName evidence="1">Uncharacterized protein</fullName>
    </submittedName>
</protein>
<keyword evidence="2" id="KW-1185">Reference proteome</keyword>
<sequence>MKNQKLHGIFVFQCKLRLHLLITIICYNYRQLYIELTLPVKYLLSQNLTSRMYSLCNFSLGKDIEQCIMEYALQVSSQVRVKTILWNKQSLHTHLKTQCEIQLAYHIVTCLHITMKVRLASIFIIITISNLHGRNWLKLLITLYN</sequence>
<organism evidence="1 2">
    <name type="scientific">Spironucleus salmonicida</name>
    <dbReference type="NCBI Taxonomy" id="348837"/>
    <lineage>
        <taxon>Eukaryota</taxon>
        <taxon>Metamonada</taxon>
        <taxon>Diplomonadida</taxon>
        <taxon>Hexamitidae</taxon>
        <taxon>Hexamitinae</taxon>
        <taxon>Spironucleus</taxon>
    </lineage>
</organism>
<gene>
    <name evidence="1" type="ORF">SS50377_22655</name>
</gene>
<name>A0A9P8LVD6_9EUKA</name>